<organism evidence="3 4">
    <name type="scientific">Folsomia candida</name>
    <name type="common">Springtail</name>
    <dbReference type="NCBI Taxonomy" id="158441"/>
    <lineage>
        <taxon>Eukaryota</taxon>
        <taxon>Metazoa</taxon>
        <taxon>Ecdysozoa</taxon>
        <taxon>Arthropoda</taxon>
        <taxon>Hexapoda</taxon>
        <taxon>Collembola</taxon>
        <taxon>Entomobryomorpha</taxon>
        <taxon>Isotomoidea</taxon>
        <taxon>Isotomidae</taxon>
        <taxon>Proisotominae</taxon>
        <taxon>Folsomia</taxon>
    </lineage>
</organism>
<dbReference type="AlphaFoldDB" id="A0A226EGI4"/>
<comment type="caution">
    <text evidence="3">The sequence shown here is derived from an EMBL/GenBank/DDBJ whole genome shotgun (WGS) entry which is preliminary data.</text>
</comment>
<dbReference type="Proteomes" id="UP000198287">
    <property type="component" value="Unassembled WGS sequence"/>
</dbReference>
<proteinExistence type="predicted"/>
<feature type="transmembrane region" description="Helical" evidence="2">
    <location>
        <begin position="6"/>
        <end position="25"/>
    </location>
</feature>
<reference evidence="3 4" key="1">
    <citation type="submission" date="2015-12" db="EMBL/GenBank/DDBJ databases">
        <title>The genome of Folsomia candida.</title>
        <authorList>
            <person name="Faddeeva A."/>
            <person name="Derks M.F."/>
            <person name="Anvar Y."/>
            <person name="Smit S."/>
            <person name="Van Straalen N."/>
            <person name="Roelofs D."/>
        </authorList>
    </citation>
    <scope>NUCLEOTIDE SEQUENCE [LARGE SCALE GENOMIC DNA]</scope>
    <source>
        <strain evidence="3 4">VU population</strain>
        <tissue evidence="3">Whole body</tissue>
    </source>
</reference>
<evidence type="ECO:0000256" key="1">
    <source>
        <dbReference type="SAM" id="MobiDB-lite"/>
    </source>
</evidence>
<evidence type="ECO:0000256" key="2">
    <source>
        <dbReference type="SAM" id="Phobius"/>
    </source>
</evidence>
<dbReference type="EMBL" id="LNIX01000004">
    <property type="protein sequence ID" value="OXA55766.1"/>
    <property type="molecule type" value="Genomic_DNA"/>
</dbReference>
<keyword evidence="2" id="KW-0472">Membrane</keyword>
<protein>
    <submittedName>
        <fullName evidence="3">Uncharacterized protein</fullName>
    </submittedName>
</protein>
<evidence type="ECO:0000313" key="3">
    <source>
        <dbReference type="EMBL" id="OXA55766.1"/>
    </source>
</evidence>
<keyword evidence="2" id="KW-1133">Transmembrane helix</keyword>
<keyword evidence="2" id="KW-0812">Transmembrane</keyword>
<feature type="region of interest" description="Disordered" evidence="1">
    <location>
        <begin position="90"/>
        <end position="111"/>
    </location>
</feature>
<gene>
    <name evidence="3" type="ORF">Fcan01_10016</name>
</gene>
<sequence>MLELFIVIFLLCFFGFFGYLGYQYWLRKYKSGTSDAVNDDTAVSRRVPPNVQALKHFSAAQWRVSNGSRISLGSANTDINDMSLSISIFQPPPPPPRYSTIDIPQLGPKSS</sequence>
<accession>A0A226EGI4</accession>
<keyword evidence="4" id="KW-1185">Reference proteome</keyword>
<name>A0A226EGI4_FOLCA</name>
<evidence type="ECO:0000313" key="4">
    <source>
        <dbReference type="Proteomes" id="UP000198287"/>
    </source>
</evidence>